<dbReference type="Proteomes" id="UP001159405">
    <property type="component" value="Unassembled WGS sequence"/>
</dbReference>
<comment type="caution">
    <text evidence="3">The sequence shown here is derived from an EMBL/GenBank/DDBJ whole genome shotgun (WGS) entry which is preliminary data.</text>
</comment>
<organism evidence="3 4">
    <name type="scientific">Porites lobata</name>
    <dbReference type="NCBI Taxonomy" id="104759"/>
    <lineage>
        <taxon>Eukaryota</taxon>
        <taxon>Metazoa</taxon>
        <taxon>Cnidaria</taxon>
        <taxon>Anthozoa</taxon>
        <taxon>Hexacorallia</taxon>
        <taxon>Scleractinia</taxon>
        <taxon>Fungiina</taxon>
        <taxon>Poritidae</taxon>
        <taxon>Porites</taxon>
    </lineage>
</organism>
<feature type="compositionally biased region" description="Basic residues" evidence="1">
    <location>
        <begin position="298"/>
        <end position="314"/>
    </location>
</feature>
<protein>
    <recommendedName>
        <fullName evidence="2">Phospholipase A2-like domain-containing protein</fullName>
    </recommendedName>
</protein>
<proteinExistence type="predicted"/>
<gene>
    <name evidence="3" type="ORF">PLOB_00035600</name>
</gene>
<evidence type="ECO:0000313" key="3">
    <source>
        <dbReference type="EMBL" id="CAH3036882.1"/>
    </source>
</evidence>
<feature type="domain" description="Phospholipase A2-like" evidence="2">
    <location>
        <begin position="331"/>
        <end position="412"/>
    </location>
</feature>
<feature type="region of interest" description="Disordered" evidence="1">
    <location>
        <begin position="209"/>
        <end position="314"/>
    </location>
</feature>
<evidence type="ECO:0000259" key="2">
    <source>
        <dbReference type="Pfam" id="PF08398"/>
    </source>
</evidence>
<name>A0ABN8MZZ1_9CNID</name>
<dbReference type="InterPro" id="IPR013607">
    <property type="entry name" value="Phospholipase_A2-like"/>
</dbReference>
<dbReference type="Pfam" id="PF08398">
    <property type="entry name" value="Phospholip_A2_4"/>
    <property type="match status" value="1"/>
</dbReference>
<feature type="compositionally biased region" description="Acidic residues" evidence="1">
    <location>
        <begin position="241"/>
        <end position="250"/>
    </location>
</feature>
<dbReference type="EMBL" id="CALNXK010000005">
    <property type="protein sequence ID" value="CAH3036882.1"/>
    <property type="molecule type" value="Genomic_DNA"/>
</dbReference>
<evidence type="ECO:0000256" key="1">
    <source>
        <dbReference type="SAM" id="MobiDB-lite"/>
    </source>
</evidence>
<reference evidence="3 4" key="1">
    <citation type="submission" date="2022-05" db="EMBL/GenBank/DDBJ databases">
        <authorList>
            <consortium name="Genoscope - CEA"/>
            <person name="William W."/>
        </authorList>
    </citation>
    <scope>NUCLEOTIDE SEQUENCE [LARGE SCALE GENOMIC DNA]</scope>
</reference>
<sequence>MVRRLQRQLPFLRSVLREADQRVRRERLQHANADQVNAISELVMNTLKGHVAVPPRLLDQLRPHKQALRDMARRKHSIKRRRQVMMTQTGAGMWHALDRVHGPYQKKYVVSPEDMERLVDHYKGALMENSRLTHAARLAAKQHVLLASPNIPPATKKIRVKALGPAVRRATKRVRTMALPGAGGAAAGADDDGDEFAQGPMETFLKTLIKSSTPPPKATPKGKPKVPPKPKFKTPTLVPLPEDDWEEELAEPIPSTSKSKGKSPATIPKKKTRFSYHLPKAHKEAQKLRPQPGWSVTTRRRRRRASRRGRRRRMVGRGLDVQKWLGKTGIEFHWPGYQYMGPGTHLEKRLKRGDPGINRLDRISKQHDIDYSRARNLQDKWKADDKMIRAITNLPGKKTLTEGIVKKIMQAKRKLKL</sequence>
<feature type="compositionally biased region" description="Basic residues" evidence="1">
    <location>
        <begin position="220"/>
        <end position="232"/>
    </location>
</feature>
<keyword evidence="4" id="KW-1185">Reference proteome</keyword>
<accession>A0ABN8MZZ1</accession>
<evidence type="ECO:0000313" key="4">
    <source>
        <dbReference type="Proteomes" id="UP001159405"/>
    </source>
</evidence>